<dbReference type="InterPro" id="IPR000914">
    <property type="entry name" value="SBP_5_dom"/>
</dbReference>
<comment type="similarity">
    <text evidence="2">Belongs to the bacterial solute-binding protein 5 family.</text>
</comment>
<organism evidence="4 5">
    <name type="scientific">Bradyrhizobium ottawaense</name>
    <dbReference type="NCBI Taxonomy" id="931866"/>
    <lineage>
        <taxon>Bacteria</taxon>
        <taxon>Pseudomonadati</taxon>
        <taxon>Pseudomonadota</taxon>
        <taxon>Alphaproteobacteria</taxon>
        <taxon>Hyphomicrobiales</taxon>
        <taxon>Nitrobacteraceae</taxon>
        <taxon>Bradyrhizobium</taxon>
    </lineage>
</organism>
<dbReference type="SUPFAM" id="SSF53850">
    <property type="entry name" value="Periplasmic binding protein-like II"/>
    <property type="match status" value="1"/>
</dbReference>
<dbReference type="PANTHER" id="PTHR30290:SF83">
    <property type="entry name" value="ABC TRANSPORTER SUBSTRATE-BINDING PROTEIN"/>
    <property type="match status" value="1"/>
</dbReference>
<dbReference type="PANTHER" id="PTHR30290">
    <property type="entry name" value="PERIPLASMIC BINDING COMPONENT OF ABC TRANSPORTER"/>
    <property type="match status" value="1"/>
</dbReference>
<sequence>MQSYAMAMPKRNLFCDLALRRQVLVGRRRVHAPRCLFWHQDCKFGLEIPWELWAMRVRLSICLAVLALALSAISARAETVVRYGISMADIPLTTGQPDRGAGAYQFTAYTIYDPLVAWEMDVADRPGKLVPGLATDWKVDDADKTKWRFTLRKGVRFHDGSEFNADAVIWNLDKVLNDKAPQFDKRQSAQVKTRLPSVASYAKIDDFTVEITTKTVDSFFPYQMLWFLVSSPAQYDKLGKDWDKFASQPSGTGPFKLTKLVPRELAELSKNPDYWNKKRIPKADKIVLVPMPEALTRTNALLAGQVDLIETPAPDAVPQLKAAGMKLVDNVTPHVWNYHLSVLPGSPWTDIRLRKALNLAIDRDAVVGLMNGLAKPAKGQVDPSSPWFGKPGFELKYDLAAAKTLVEEAGYSKAKPLKATFIIAQGGTGQMLSLPMNEFLQQSFKEIGIDIDFKVVELETLYTHWRKGAADEINAGITANNIAYVTSDPLYAIVRFFHSGQIAPVGVNWGGYKNPKVDALIDEAKQTFDSAKQDELLAQAHALIVDDATLVWVVHDTNPHALSPKIKRFVQAQHWFQDLTTIGME</sequence>
<dbReference type="GO" id="GO:1904680">
    <property type="term" value="F:peptide transmembrane transporter activity"/>
    <property type="evidence" value="ECO:0007669"/>
    <property type="project" value="TreeGrafter"/>
</dbReference>
<dbReference type="Proteomes" id="UP000215703">
    <property type="component" value="Chromosome"/>
</dbReference>
<dbReference type="CDD" id="cd08495">
    <property type="entry name" value="PBP2_NikA_DppA_OppA_like_8"/>
    <property type="match status" value="1"/>
</dbReference>
<evidence type="ECO:0000313" key="4">
    <source>
        <dbReference type="EMBL" id="AWL92023.1"/>
    </source>
</evidence>
<evidence type="ECO:0000256" key="2">
    <source>
        <dbReference type="ARBA" id="ARBA00005695"/>
    </source>
</evidence>
<reference evidence="4 5" key="1">
    <citation type="journal article" date="2014" name="Int. J. Syst. Evol. Microbiol.">
        <title>Bradyrhizobium ottawaense sp. nov., a symbiotic nitrogen fixing bacterium from root nodules of soybeans in Canada.</title>
        <authorList>
            <person name="Yu X."/>
            <person name="Cloutier S."/>
            <person name="Tambong J.T."/>
            <person name="Bromfield E.S."/>
        </authorList>
    </citation>
    <scope>NUCLEOTIDE SEQUENCE [LARGE SCALE GENOMIC DNA]</scope>
    <source>
        <strain evidence="4 5">OO99</strain>
    </source>
</reference>
<dbReference type="Pfam" id="PF00496">
    <property type="entry name" value="SBP_bac_5"/>
    <property type="match status" value="1"/>
</dbReference>
<dbReference type="EMBL" id="CP029425">
    <property type="protein sequence ID" value="AWL92023.1"/>
    <property type="molecule type" value="Genomic_DNA"/>
</dbReference>
<gene>
    <name evidence="4" type="ORF">CIT37_07280</name>
</gene>
<evidence type="ECO:0000256" key="1">
    <source>
        <dbReference type="ARBA" id="ARBA00004418"/>
    </source>
</evidence>
<dbReference type="FunFam" id="3.90.76.10:FF:000008">
    <property type="entry name" value="ABC transporter substrate-binding protein component"/>
    <property type="match status" value="1"/>
</dbReference>
<dbReference type="Gene3D" id="3.10.105.10">
    <property type="entry name" value="Dipeptide-binding Protein, Domain 3"/>
    <property type="match status" value="1"/>
</dbReference>
<dbReference type="Gene3D" id="3.90.76.10">
    <property type="entry name" value="Dipeptide-binding Protein, Domain 1"/>
    <property type="match status" value="1"/>
</dbReference>
<accession>A0A2U8P2S5</accession>
<dbReference type="InterPro" id="IPR039424">
    <property type="entry name" value="SBP_5"/>
</dbReference>
<dbReference type="FunFam" id="3.10.105.10:FF:000010">
    <property type="entry name" value="ABC transporter substrate-binding protein component"/>
    <property type="match status" value="1"/>
</dbReference>
<dbReference type="GO" id="GO:0015833">
    <property type="term" value="P:peptide transport"/>
    <property type="evidence" value="ECO:0007669"/>
    <property type="project" value="TreeGrafter"/>
</dbReference>
<dbReference type="Gene3D" id="3.40.190.10">
    <property type="entry name" value="Periplasmic binding protein-like II"/>
    <property type="match status" value="1"/>
</dbReference>
<evidence type="ECO:0000259" key="3">
    <source>
        <dbReference type="Pfam" id="PF00496"/>
    </source>
</evidence>
<protein>
    <submittedName>
        <fullName evidence="4">ABC transporter substrate-binding protein</fullName>
    </submittedName>
</protein>
<comment type="subcellular location">
    <subcellularLocation>
        <location evidence="1">Periplasm</location>
    </subcellularLocation>
</comment>
<dbReference type="KEGG" id="bot:CIT37_07280"/>
<dbReference type="AlphaFoldDB" id="A0A2U8P2S5"/>
<reference evidence="4 5" key="2">
    <citation type="journal article" date="2017" name="Syst. Appl. Microbiol.">
        <title>Soybeans inoculated with root zone soils of Canadian native legumes harbour diverse and novel Bradyrhizobium spp. that possess agricultural potential.</title>
        <authorList>
            <person name="Bromfield E.S.P."/>
            <person name="Cloutier S."/>
            <person name="Tambong J.T."/>
            <person name="Tran Thi T.V."/>
        </authorList>
    </citation>
    <scope>NUCLEOTIDE SEQUENCE [LARGE SCALE GENOMIC DNA]</scope>
    <source>
        <strain evidence="4 5">OO99</strain>
    </source>
</reference>
<feature type="domain" description="Solute-binding protein family 5" evidence="3">
    <location>
        <begin position="128"/>
        <end position="499"/>
    </location>
</feature>
<evidence type="ECO:0000313" key="5">
    <source>
        <dbReference type="Proteomes" id="UP000215703"/>
    </source>
</evidence>
<proteinExistence type="inferred from homology"/>
<name>A0A2U8P2S5_9BRAD</name>